<name>A0A226Q4U4_9BACL</name>
<dbReference type="PROSITE" id="PS50110">
    <property type="entry name" value="RESPONSE_REGULATORY"/>
    <property type="match status" value="1"/>
</dbReference>
<dbReference type="InterPro" id="IPR001789">
    <property type="entry name" value="Sig_transdc_resp-reg_receiver"/>
</dbReference>
<dbReference type="Gene3D" id="3.40.50.2300">
    <property type="match status" value="1"/>
</dbReference>
<dbReference type="PANTHER" id="PTHR44591:SF3">
    <property type="entry name" value="RESPONSE REGULATORY DOMAIN-CONTAINING PROTEIN"/>
    <property type="match status" value="1"/>
</dbReference>
<dbReference type="Proteomes" id="UP000198378">
    <property type="component" value="Unassembled WGS sequence"/>
</dbReference>
<dbReference type="CDD" id="cd17574">
    <property type="entry name" value="REC_OmpR"/>
    <property type="match status" value="1"/>
</dbReference>
<dbReference type="KEGG" id="gtm:GT3921_11925"/>
<dbReference type="SMART" id="SM00448">
    <property type="entry name" value="REC"/>
    <property type="match status" value="1"/>
</dbReference>
<comment type="caution">
    <text evidence="2">The sequence shown here is derived from an EMBL/GenBank/DDBJ whole genome shotgun (WGS) entry which is preliminary data.</text>
</comment>
<evidence type="ECO:0000313" key="3">
    <source>
        <dbReference type="Proteomes" id="UP000198378"/>
    </source>
</evidence>
<sequence>MKQILIVEDEEVLRMLAVDLLTDEGYEVDEAADGAEALARLRERDYDLIVLDYMLPFYSGLEVLESIDCHCPERRPKVIMLSAKTGPADQGRAWAAGVDWFIEKPYRPTEFVKKVNEILHETDGHELSS</sequence>
<dbReference type="Pfam" id="PF00072">
    <property type="entry name" value="Response_reg"/>
    <property type="match status" value="1"/>
</dbReference>
<accession>A0A226Q4U4</accession>
<keyword evidence="3" id="KW-1185">Reference proteome</keyword>
<gene>
    <name evidence="2" type="ORF">B9L19_10940</name>
</gene>
<dbReference type="AlphaFoldDB" id="A0A226Q4U4"/>
<keyword evidence="1" id="KW-0597">Phosphoprotein</keyword>
<dbReference type="InterPro" id="IPR050595">
    <property type="entry name" value="Bact_response_regulator"/>
</dbReference>
<dbReference type="SUPFAM" id="SSF52172">
    <property type="entry name" value="CheY-like"/>
    <property type="match status" value="1"/>
</dbReference>
<dbReference type="PANTHER" id="PTHR44591">
    <property type="entry name" value="STRESS RESPONSE REGULATOR PROTEIN 1"/>
    <property type="match status" value="1"/>
</dbReference>
<evidence type="ECO:0000313" key="2">
    <source>
        <dbReference type="EMBL" id="OXB87371.1"/>
    </source>
</evidence>
<dbReference type="RefSeq" id="WP_025950092.1">
    <property type="nucleotide sequence ID" value="NZ_CP018058.1"/>
</dbReference>
<protein>
    <submittedName>
        <fullName evidence="2">Response regulator</fullName>
    </submittedName>
</protein>
<dbReference type="InterPro" id="IPR011006">
    <property type="entry name" value="CheY-like_superfamily"/>
</dbReference>
<reference evidence="2 3" key="1">
    <citation type="submission" date="2017-05" db="EMBL/GenBank/DDBJ databases">
        <title>The genome sequence of Geobacillus thermocatenulatus DSM 730.</title>
        <authorList>
            <person name="Ramaloko W.T."/>
            <person name="Koen N."/>
            <person name="Polliack S."/>
            <person name="Aliyu H."/>
            <person name="Lebre P."/>
            <person name="Mohr T."/>
            <person name="Oswald F."/>
            <person name="Zwick M."/>
            <person name="Neumann A."/>
            <person name="Syldatk C."/>
            <person name="Cowan D."/>
            <person name="De Maayer P."/>
        </authorList>
    </citation>
    <scope>NUCLEOTIDE SEQUENCE [LARGE SCALE GENOMIC DNA]</scope>
    <source>
        <strain evidence="2 3">BGSC 93A1</strain>
    </source>
</reference>
<organism evidence="2 3">
    <name type="scientific">Geobacillus thermocatenulatus</name>
    <dbReference type="NCBI Taxonomy" id="33938"/>
    <lineage>
        <taxon>Bacteria</taxon>
        <taxon>Bacillati</taxon>
        <taxon>Bacillota</taxon>
        <taxon>Bacilli</taxon>
        <taxon>Bacillales</taxon>
        <taxon>Anoxybacillaceae</taxon>
        <taxon>Geobacillus</taxon>
        <taxon>Geobacillus thermoleovorans group</taxon>
    </lineage>
</organism>
<proteinExistence type="predicted"/>
<evidence type="ECO:0000256" key="1">
    <source>
        <dbReference type="ARBA" id="ARBA00022553"/>
    </source>
</evidence>
<dbReference type="GO" id="GO:0000160">
    <property type="term" value="P:phosphorelay signal transduction system"/>
    <property type="evidence" value="ECO:0007669"/>
    <property type="project" value="InterPro"/>
</dbReference>
<dbReference type="EMBL" id="NEWK01000002">
    <property type="protein sequence ID" value="OXB87371.1"/>
    <property type="molecule type" value="Genomic_DNA"/>
</dbReference>